<keyword evidence="3" id="KW-0804">Transcription</keyword>
<dbReference type="PROSITE" id="PS01124">
    <property type="entry name" value="HTH_ARAC_FAMILY_2"/>
    <property type="match status" value="1"/>
</dbReference>
<evidence type="ECO:0000256" key="2">
    <source>
        <dbReference type="ARBA" id="ARBA00023125"/>
    </source>
</evidence>
<feature type="transmembrane region" description="Helical" evidence="4">
    <location>
        <begin position="212"/>
        <end position="230"/>
    </location>
</feature>
<dbReference type="SUPFAM" id="SSF46689">
    <property type="entry name" value="Homeodomain-like"/>
    <property type="match status" value="1"/>
</dbReference>
<feature type="transmembrane region" description="Helical" evidence="4">
    <location>
        <begin position="177"/>
        <end position="197"/>
    </location>
</feature>
<dbReference type="Gene3D" id="1.10.10.60">
    <property type="entry name" value="Homeodomain-like"/>
    <property type="match status" value="2"/>
</dbReference>
<accession>A0A521F6K0</accession>
<keyword evidence="4" id="KW-0812">Transmembrane</keyword>
<dbReference type="InterPro" id="IPR009057">
    <property type="entry name" value="Homeodomain-like_sf"/>
</dbReference>
<keyword evidence="4" id="KW-1133">Transmembrane helix</keyword>
<dbReference type="InterPro" id="IPR018060">
    <property type="entry name" value="HTH_AraC"/>
</dbReference>
<feature type="domain" description="HTH araC/xylS-type" evidence="5">
    <location>
        <begin position="271"/>
        <end position="373"/>
    </location>
</feature>
<sequence length="375" mass="43344">MEVIFISGIFLSFFIAFLLLTKKQKALTDKILAIWLTVIGIHLLGYYYNQIGYWEIYPHLIGTTAPFPLLHGPLLFLYTLYSLRNDRKVRTIDYLHFTPVLVAYLYMSNFFFFYTAKEKKMLDRGEIADFSVFALILLVVILISGISYSVLTYRLTIRHQHKINKYFSYNEGISIKWLHNCILSIGLVFLSATVIIVSRDAFGVQFSFNADYIIYLIIIGFVFYIGYFGIKQENIFTNNPIPKNLSEEKPELIEKYKNSGIGKDNATKLYKKLLNILVEEKPYLDPKLSLSGLAQLLEISPNQLSQIINQEAQVNFHDFINNYRVEEFIHKANKNKKFSLLALALDSGFNSKSSFNNIFKKLKGLTPSQYLSKQL</sequence>
<dbReference type="Proteomes" id="UP000319040">
    <property type="component" value="Unassembled WGS sequence"/>
</dbReference>
<dbReference type="OrthoDB" id="1157591at2"/>
<evidence type="ECO:0000259" key="5">
    <source>
        <dbReference type="PROSITE" id="PS01124"/>
    </source>
</evidence>
<feature type="transmembrane region" description="Helical" evidence="4">
    <location>
        <begin position="60"/>
        <end position="81"/>
    </location>
</feature>
<dbReference type="PANTHER" id="PTHR43280">
    <property type="entry name" value="ARAC-FAMILY TRANSCRIPTIONAL REGULATOR"/>
    <property type="match status" value="1"/>
</dbReference>
<feature type="transmembrane region" description="Helical" evidence="4">
    <location>
        <begin position="6"/>
        <end position="22"/>
    </location>
</feature>
<evidence type="ECO:0000313" key="7">
    <source>
        <dbReference type="Proteomes" id="UP000319040"/>
    </source>
</evidence>
<dbReference type="GO" id="GO:0003700">
    <property type="term" value="F:DNA-binding transcription factor activity"/>
    <property type="evidence" value="ECO:0007669"/>
    <property type="project" value="InterPro"/>
</dbReference>
<evidence type="ECO:0000256" key="1">
    <source>
        <dbReference type="ARBA" id="ARBA00023015"/>
    </source>
</evidence>
<dbReference type="GO" id="GO:0043565">
    <property type="term" value="F:sequence-specific DNA binding"/>
    <property type="evidence" value="ECO:0007669"/>
    <property type="project" value="InterPro"/>
</dbReference>
<feature type="transmembrane region" description="Helical" evidence="4">
    <location>
        <begin position="132"/>
        <end position="156"/>
    </location>
</feature>
<keyword evidence="2" id="KW-0238">DNA-binding</keyword>
<proteinExistence type="predicted"/>
<dbReference type="PANTHER" id="PTHR43280:SF29">
    <property type="entry name" value="ARAC-FAMILY TRANSCRIPTIONAL REGULATOR"/>
    <property type="match status" value="1"/>
</dbReference>
<evidence type="ECO:0000313" key="6">
    <source>
        <dbReference type="EMBL" id="SMO91838.1"/>
    </source>
</evidence>
<evidence type="ECO:0000256" key="4">
    <source>
        <dbReference type="SAM" id="Phobius"/>
    </source>
</evidence>
<organism evidence="6 7">
    <name type="scientific">Saccharicrinis carchari</name>
    <dbReference type="NCBI Taxonomy" id="1168039"/>
    <lineage>
        <taxon>Bacteria</taxon>
        <taxon>Pseudomonadati</taxon>
        <taxon>Bacteroidota</taxon>
        <taxon>Bacteroidia</taxon>
        <taxon>Marinilabiliales</taxon>
        <taxon>Marinilabiliaceae</taxon>
        <taxon>Saccharicrinis</taxon>
    </lineage>
</organism>
<gene>
    <name evidence="6" type="ORF">SAMN06265379_11523</name>
</gene>
<dbReference type="EMBL" id="FXTB01000015">
    <property type="protein sequence ID" value="SMO91838.1"/>
    <property type="molecule type" value="Genomic_DNA"/>
</dbReference>
<feature type="transmembrane region" description="Helical" evidence="4">
    <location>
        <begin position="31"/>
        <end position="48"/>
    </location>
</feature>
<keyword evidence="1" id="KW-0805">Transcription regulation</keyword>
<dbReference type="Pfam" id="PF12833">
    <property type="entry name" value="HTH_18"/>
    <property type="match status" value="1"/>
</dbReference>
<reference evidence="6 7" key="1">
    <citation type="submission" date="2017-05" db="EMBL/GenBank/DDBJ databases">
        <authorList>
            <person name="Varghese N."/>
            <person name="Submissions S."/>
        </authorList>
    </citation>
    <scope>NUCLEOTIDE SEQUENCE [LARGE SCALE GENOMIC DNA]</scope>
    <source>
        <strain evidence="6 7">DSM 27040</strain>
    </source>
</reference>
<name>A0A521F6K0_SACCC</name>
<feature type="transmembrane region" description="Helical" evidence="4">
    <location>
        <begin position="93"/>
        <end position="112"/>
    </location>
</feature>
<dbReference type="SMART" id="SM00342">
    <property type="entry name" value="HTH_ARAC"/>
    <property type="match status" value="1"/>
</dbReference>
<protein>
    <submittedName>
        <fullName evidence="6">Helix-turn-helix domain-containing protein</fullName>
    </submittedName>
</protein>
<keyword evidence="4" id="KW-0472">Membrane</keyword>
<keyword evidence="7" id="KW-1185">Reference proteome</keyword>
<evidence type="ECO:0000256" key="3">
    <source>
        <dbReference type="ARBA" id="ARBA00023163"/>
    </source>
</evidence>
<dbReference type="AlphaFoldDB" id="A0A521F6K0"/>